<dbReference type="GO" id="GO:0000149">
    <property type="term" value="F:SNARE binding"/>
    <property type="evidence" value="ECO:0007669"/>
    <property type="project" value="TreeGrafter"/>
</dbReference>
<dbReference type="GO" id="GO:0005484">
    <property type="term" value="F:SNAP receptor activity"/>
    <property type="evidence" value="ECO:0007669"/>
    <property type="project" value="TreeGrafter"/>
</dbReference>
<evidence type="ECO:0000256" key="10">
    <source>
        <dbReference type="SAM" id="Phobius"/>
    </source>
</evidence>
<organism evidence="12 13">
    <name type="scientific">Thecamonas trahens ATCC 50062</name>
    <dbReference type="NCBI Taxonomy" id="461836"/>
    <lineage>
        <taxon>Eukaryota</taxon>
        <taxon>Apusozoa</taxon>
        <taxon>Apusomonadida</taxon>
        <taxon>Apusomonadidae</taxon>
        <taxon>Thecamonas</taxon>
    </lineage>
</organism>
<dbReference type="GO" id="GO:0005789">
    <property type="term" value="C:endoplasmic reticulum membrane"/>
    <property type="evidence" value="ECO:0007669"/>
    <property type="project" value="TreeGrafter"/>
</dbReference>
<keyword evidence="7 9" id="KW-0175">Coiled coil</keyword>
<dbReference type="GO" id="GO:0006886">
    <property type="term" value="P:intracellular protein transport"/>
    <property type="evidence" value="ECO:0007669"/>
    <property type="project" value="InterPro"/>
</dbReference>
<dbReference type="FunFam" id="1.20.5.110:FF:000002">
    <property type="entry name" value="Vesicle transport through interaction with t-SNAREsB"/>
    <property type="match status" value="1"/>
</dbReference>
<evidence type="ECO:0000259" key="11">
    <source>
        <dbReference type="Pfam" id="PF05008"/>
    </source>
</evidence>
<proteinExistence type="inferred from homology"/>
<evidence type="ECO:0000256" key="2">
    <source>
        <dbReference type="ARBA" id="ARBA00006108"/>
    </source>
</evidence>
<evidence type="ECO:0000256" key="5">
    <source>
        <dbReference type="ARBA" id="ARBA00022927"/>
    </source>
</evidence>
<dbReference type="InterPro" id="IPR010989">
    <property type="entry name" value="SNARE"/>
</dbReference>
<dbReference type="InterPro" id="IPR038407">
    <property type="entry name" value="v-SNARE_N_sf"/>
</dbReference>
<dbReference type="eggNOG" id="KOG1666">
    <property type="taxonomic scope" value="Eukaryota"/>
</dbReference>
<evidence type="ECO:0000256" key="3">
    <source>
        <dbReference type="ARBA" id="ARBA00022448"/>
    </source>
</evidence>
<comment type="similarity">
    <text evidence="2">Belongs to the VTI1 family.</text>
</comment>
<name>A0A0L0DP64_THETB</name>
<evidence type="ECO:0000256" key="1">
    <source>
        <dbReference type="ARBA" id="ARBA00004211"/>
    </source>
</evidence>
<dbReference type="Gene3D" id="1.20.58.400">
    <property type="entry name" value="t-snare proteins"/>
    <property type="match status" value="1"/>
</dbReference>
<keyword evidence="8 10" id="KW-0472">Membrane</keyword>
<evidence type="ECO:0000256" key="6">
    <source>
        <dbReference type="ARBA" id="ARBA00022989"/>
    </source>
</evidence>
<dbReference type="OrthoDB" id="430637at2759"/>
<dbReference type="GO" id="GO:0005794">
    <property type="term" value="C:Golgi apparatus"/>
    <property type="evidence" value="ECO:0007669"/>
    <property type="project" value="TreeGrafter"/>
</dbReference>
<dbReference type="GO" id="GO:0006906">
    <property type="term" value="P:vesicle fusion"/>
    <property type="evidence" value="ECO:0007669"/>
    <property type="project" value="TreeGrafter"/>
</dbReference>
<comment type="subcellular location">
    <subcellularLocation>
        <location evidence="1">Membrane</location>
        <topology evidence="1">Single-pass type IV membrane protein</topology>
    </subcellularLocation>
</comment>
<dbReference type="RefSeq" id="XP_013754682.1">
    <property type="nucleotide sequence ID" value="XM_013899228.1"/>
</dbReference>
<feature type="domain" description="Vesicle transport v-SNARE N-terminal" evidence="11">
    <location>
        <begin position="4"/>
        <end position="92"/>
    </location>
</feature>
<accession>A0A0L0DP64</accession>
<evidence type="ECO:0000313" key="13">
    <source>
        <dbReference type="Proteomes" id="UP000054408"/>
    </source>
</evidence>
<dbReference type="GO" id="GO:0031902">
    <property type="term" value="C:late endosome membrane"/>
    <property type="evidence" value="ECO:0007669"/>
    <property type="project" value="TreeGrafter"/>
</dbReference>
<evidence type="ECO:0000256" key="7">
    <source>
        <dbReference type="ARBA" id="ARBA00023054"/>
    </source>
</evidence>
<evidence type="ECO:0000256" key="9">
    <source>
        <dbReference type="SAM" id="Coils"/>
    </source>
</evidence>
<gene>
    <name evidence="12" type="ORF">AMSG_09299</name>
</gene>
<dbReference type="Pfam" id="PF05008">
    <property type="entry name" value="V-SNARE"/>
    <property type="match status" value="1"/>
</dbReference>
<evidence type="ECO:0000256" key="8">
    <source>
        <dbReference type="ARBA" id="ARBA00023136"/>
    </source>
</evidence>
<dbReference type="InterPro" id="IPR007705">
    <property type="entry name" value="Vesicle_trsprt_v-SNARE_N"/>
</dbReference>
<dbReference type="Gene3D" id="1.20.5.110">
    <property type="match status" value="1"/>
</dbReference>
<protein>
    <submittedName>
        <fullName evidence="12">Qb-SNARE</fullName>
    </submittedName>
</protein>
<evidence type="ECO:0000313" key="12">
    <source>
        <dbReference type="EMBL" id="KNC53213.1"/>
    </source>
</evidence>
<dbReference type="SUPFAM" id="SSF47661">
    <property type="entry name" value="t-snare proteins"/>
    <property type="match status" value="1"/>
</dbReference>
<dbReference type="AlphaFoldDB" id="A0A0L0DP64"/>
<dbReference type="SUPFAM" id="SSF58038">
    <property type="entry name" value="SNARE fusion complex"/>
    <property type="match status" value="1"/>
</dbReference>
<dbReference type="GeneID" id="25567789"/>
<dbReference type="PANTHER" id="PTHR21230:SF26">
    <property type="entry name" value="VESICLE TRANSPORT THROUGH INTERACTION WITH T-SNARES HOMOLOG 1A"/>
    <property type="match status" value="1"/>
</dbReference>
<dbReference type="OMA" id="MEYEAND"/>
<keyword evidence="5" id="KW-0653">Protein transport</keyword>
<dbReference type="GO" id="GO:0012507">
    <property type="term" value="C:ER to Golgi transport vesicle membrane"/>
    <property type="evidence" value="ECO:0007669"/>
    <property type="project" value="TreeGrafter"/>
</dbReference>
<sequence length="253" mass="28444">MGDSLFSEYASDFGDITLDISRNVYNIPSLSGAEKKDAVAETQQQLDEAESVIQQMSFELESLPRSEAARHQSKLTECEVALAKLRKEFREAKFALPKADAARSALMGDYDEEVAQRSMDQRERLLDSTRQLHRDSERIQDIQRIALETEATGGEILSTLGENREQINRMRSNLHVADANIGRGGRFIRSMQRRSVVNKLIIASIILFLVVTIILVVYFKWIKKKKKPTTQQPANSGGSGTDTNSVMAQFFSL</sequence>
<keyword evidence="3" id="KW-0813">Transport</keyword>
<dbReference type="CDD" id="cd15862">
    <property type="entry name" value="SNARE_Vti1"/>
    <property type="match status" value="1"/>
</dbReference>
<keyword evidence="6 10" id="KW-1133">Transmembrane helix</keyword>
<evidence type="ECO:0000256" key="4">
    <source>
        <dbReference type="ARBA" id="ARBA00022692"/>
    </source>
</evidence>
<dbReference type="Proteomes" id="UP000054408">
    <property type="component" value="Unassembled WGS sequence"/>
</dbReference>
<dbReference type="Pfam" id="PF12352">
    <property type="entry name" value="V-SNARE_C"/>
    <property type="match status" value="1"/>
</dbReference>
<dbReference type="EMBL" id="GL349479">
    <property type="protein sequence ID" value="KNC53213.1"/>
    <property type="molecule type" value="Genomic_DNA"/>
</dbReference>
<feature type="transmembrane region" description="Helical" evidence="10">
    <location>
        <begin position="200"/>
        <end position="219"/>
    </location>
</feature>
<keyword evidence="4 10" id="KW-0812">Transmembrane</keyword>
<dbReference type="STRING" id="461836.A0A0L0DP64"/>
<dbReference type="PANTHER" id="PTHR21230">
    <property type="entry name" value="VESICLE TRANSPORT V-SNARE PROTEIN VTI1-RELATED"/>
    <property type="match status" value="1"/>
</dbReference>
<reference evidence="12 13" key="1">
    <citation type="submission" date="2010-05" db="EMBL/GenBank/DDBJ databases">
        <title>The Genome Sequence of Thecamonas trahens ATCC 50062.</title>
        <authorList>
            <consortium name="The Broad Institute Genome Sequencing Platform"/>
            <person name="Russ C."/>
            <person name="Cuomo C."/>
            <person name="Shea T."/>
            <person name="Young S.K."/>
            <person name="Zeng Q."/>
            <person name="Koehrsen M."/>
            <person name="Haas B."/>
            <person name="Borodovsky M."/>
            <person name="Guigo R."/>
            <person name="Alvarado L."/>
            <person name="Berlin A."/>
            <person name="Bochicchio J."/>
            <person name="Borenstein D."/>
            <person name="Chapman S."/>
            <person name="Chen Z."/>
            <person name="Freedman E."/>
            <person name="Gellesch M."/>
            <person name="Goldberg J."/>
            <person name="Griggs A."/>
            <person name="Gujja S."/>
            <person name="Heilman E."/>
            <person name="Heiman D."/>
            <person name="Hepburn T."/>
            <person name="Howarth C."/>
            <person name="Jen D."/>
            <person name="Larson L."/>
            <person name="Mehta T."/>
            <person name="Park D."/>
            <person name="Pearson M."/>
            <person name="Roberts A."/>
            <person name="Saif S."/>
            <person name="Shenoy N."/>
            <person name="Sisk P."/>
            <person name="Stolte C."/>
            <person name="Sykes S."/>
            <person name="Thomson T."/>
            <person name="Walk T."/>
            <person name="White J."/>
            <person name="Yandava C."/>
            <person name="Burger G."/>
            <person name="Gray M.W."/>
            <person name="Holland P.W.H."/>
            <person name="King N."/>
            <person name="Lang F.B.F."/>
            <person name="Roger A.J."/>
            <person name="Ruiz-Trillo I."/>
            <person name="Lander E."/>
            <person name="Nusbaum C."/>
        </authorList>
    </citation>
    <scope>NUCLEOTIDE SEQUENCE [LARGE SCALE GENOMIC DNA]</scope>
    <source>
        <strain evidence="12 13">ATCC 50062</strain>
    </source>
</reference>
<feature type="coiled-coil region" evidence="9">
    <location>
        <begin position="39"/>
        <end position="88"/>
    </location>
</feature>
<keyword evidence="13" id="KW-1185">Reference proteome</keyword>
<dbReference type="GO" id="GO:0031201">
    <property type="term" value="C:SNARE complex"/>
    <property type="evidence" value="ECO:0007669"/>
    <property type="project" value="TreeGrafter"/>
</dbReference>